<organism evidence="6 7">
    <name type="scientific">Campylobacter aviculae</name>
    <dbReference type="NCBI Taxonomy" id="2510190"/>
    <lineage>
        <taxon>Bacteria</taxon>
        <taxon>Pseudomonadati</taxon>
        <taxon>Campylobacterota</taxon>
        <taxon>Epsilonproteobacteria</taxon>
        <taxon>Campylobacterales</taxon>
        <taxon>Campylobacteraceae</taxon>
        <taxon>Campylobacter</taxon>
    </lineage>
</organism>
<accession>A0A4U7BSZ7</accession>
<evidence type="ECO:0000256" key="3">
    <source>
        <dbReference type="ARBA" id="ARBA00022679"/>
    </source>
</evidence>
<dbReference type="EMBL" id="NXMA01000007">
    <property type="protein sequence ID" value="TKX32246.1"/>
    <property type="molecule type" value="Genomic_DNA"/>
</dbReference>
<dbReference type="RefSeq" id="WP_137622343.1">
    <property type="nucleotide sequence ID" value="NZ_NXMA01000007.1"/>
</dbReference>
<protein>
    <recommendedName>
        <fullName evidence="2 5">Aminoglycoside N(3)-acetyltransferase</fullName>
        <ecNumber evidence="5">2.3.1.-</ecNumber>
    </recommendedName>
</protein>
<keyword evidence="4 5" id="KW-0012">Acyltransferase</keyword>
<evidence type="ECO:0000256" key="2">
    <source>
        <dbReference type="ARBA" id="ARBA00012882"/>
    </source>
</evidence>
<dbReference type="Pfam" id="PF02522">
    <property type="entry name" value="Antibiotic_NAT"/>
    <property type="match status" value="1"/>
</dbReference>
<gene>
    <name evidence="6" type="ORF">CQA76_05020</name>
</gene>
<evidence type="ECO:0000256" key="1">
    <source>
        <dbReference type="ARBA" id="ARBA00006383"/>
    </source>
</evidence>
<keyword evidence="3 5" id="KW-0808">Transferase</keyword>
<comment type="similarity">
    <text evidence="1 5">Belongs to the antibiotic N-acetyltransferase family.</text>
</comment>
<sequence length="264" mass="30979">MKELFRYKNQTYNQKDLIETLEKLGIKNGDIIYIHSEIYNFGIPLLPIKELLKALIECFFEVIGKDGTLVMPTFTYSFCNNEVYDKLNSKCTVGALNEFFRLQQGVKRTNDPIFSFAVKGDKEELFLKETTSCFGKNSVYDELTKNNAKAILFGGEHLGFTYFHYIEEKAKITYRYHKTFKGNIIDEDGIQIDKEIRFFCRDLTKKYNIIDQEKVFNILDSQKLTNKLNFGGAQIVSFKIEKFYTFIFDKLIKNENYLLFPKEI</sequence>
<keyword evidence="5" id="KW-0046">Antibiotic resistance</keyword>
<dbReference type="InterPro" id="IPR028345">
    <property type="entry name" value="Antibiotic_NAT-like"/>
</dbReference>
<dbReference type="PANTHER" id="PTHR11104">
    <property type="entry name" value="AMINOGLYCOSIDE N3-ACETYLTRANSFERASE"/>
    <property type="match status" value="1"/>
</dbReference>
<reference evidence="6 7" key="1">
    <citation type="submission" date="2018-05" db="EMBL/GenBank/DDBJ databases">
        <title>Novel Campyloabacter and Helicobacter Species and Strains.</title>
        <authorList>
            <person name="Mannion A.J."/>
            <person name="Shen Z."/>
            <person name="Fox J.G."/>
        </authorList>
    </citation>
    <scope>NUCLEOTIDE SEQUENCE [LARGE SCALE GENOMIC DNA]</scope>
    <source>
        <strain evidence="7">MIT17-670</strain>
    </source>
</reference>
<evidence type="ECO:0000313" key="7">
    <source>
        <dbReference type="Proteomes" id="UP000310353"/>
    </source>
</evidence>
<dbReference type="EC" id="2.3.1.-" evidence="5"/>
<dbReference type="PANTHER" id="PTHR11104:SF0">
    <property type="entry name" value="SPBETA PROPHAGE-DERIVED AMINOGLYCOSIDE N(3')-ACETYLTRANSFERASE-LIKE PROTEIN YOKD"/>
    <property type="match status" value="1"/>
</dbReference>
<dbReference type="GO" id="GO:0046353">
    <property type="term" value="F:aminoglycoside 3-N-acetyltransferase activity"/>
    <property type="evidence" value="ECO:0007669"/>
    <property type="project" value="UniProtKB-EC"/>
</dbReference>
<name>A0A4U7BSZ7_9BACT</name>
<dbReference type="GO" id="GO:0046677">
    <property type="term" value="P:response to antibiotic"/>
    <property type="evidence" value="ECO:0007669"/>
    <property type="project" value="UniProtKB-KW"/>
</dbReference>
<dbReference type="InterPro" id="IPR003679">
    <property type="entry name" value="Amioglycoside_AcTrfase"/>
</dbReference>
<dbReference type="Proteomes" id="UP000310353">
    <property type="component" value="Unassembled WGS sequence"/>
</dbReference>
<dbReference type="SUPFAM" id="SSF110710">
    <property type="entry name" value="TTHA0583/YokD-like"/>
    <property type="match status" value="1"/>
</dbReference>
<evidence type="ECO:0000256" key="4">
    <source>
        <dbReference type="ARBA" id="ARBA00023315"/>
    </source>
</evidence>
<comment type="catalytic activity">
    <reaction evidence="5">
        <text>a 2-deoxystreptamine antibiotic + acetyl-CoA = an N(3)-acetyl-2-deoxystreptamine antibiotic + CoA + H(+)</text>
        <dbReference type="Rhea" id="RHEA:12665"/>
        <dbReference type="ChEBI" id="CHEBI:15378"/>
        <dbReference type="ChEBI" id="CHEBI:57287"/>
        <dbReference type="ChEBI" id="CHEBI:57288"/>
        <dbReference type="ChEBI" id="CHEBI:57921"/>
        <dbReference type="ChEBI" id="CHEBI:77452"/>
        <dbReference type="EC" id="2.3.1.81"/>
    </reaction>
</comment>
<comment type="caution">
    <text evidence="6">The sequence shown here is derived from an EMBL/GenBank/DDBJ whole genome shotgun (WGS) entry which is preliminary data.</text>
</comment>
<dbReference type="AlphaFoldDB" id="A0A4U7BSZ7"/>
<dbReference type="OrthoDB" id="7330654at2"/>
<evidence type="ECO:0000313" key="6">
    <source>
        <dbReference type="EMBL" id="TKX32246.1"/>
    </source>
</evidence>
<evidence type="ECO:0000256" key="5">
    <source>
        <dbReference type="RuleBase" id="RU365031"/>
    </source>
</evidence>
<proteinExistence type="inferred from homology"/>
<keyword evidence="7" id="KW-1185">Reference proteome</keyword>